<dbReference type="InterPro" id="IPR007016">
    <property type="entry name" value="O-antigen_ligase-rel_domated"/>
</dbReference>
<feature type="transmembrane region" description="Helical" evidence="5">
    <location>
        <begin position="75"/>
        <end position="94"/>
    </location>
</feature>
<evidence type="ECO:0000313" key="7">
    <source>
        <dbReference type="EMBL" id="AND42260.1"/>
    </source>
</evidence>
<feature type="transmembrane region" description="Helical" evidence="5">
    <location>
        <begin position="232"/>
        <end position="251"/>
    </location>
</feature>
<dbReference type="InterPro" id="IPR051533">
    <property type="entry name" value="WaaL-like"/>
</dbReference>
<evidence type="ECO:0000256" key="4">
    <source>
        <dbReference type="ARBA" id="ARBA00023136"/>
    </source>
</evidence>
<evidence type="ECO:0000259" key="6">
    <source>
        <dbReference type="Pfam" id="PF04932"/>
    </source>
</evidence>
<feature type="transmembrane region" description="Helical" evidence="5">
    <location>
        <begin position="359"/>
        <end position="378"/>
    </location>
</feature>
<dbReference type="EMBL" id="CP015506">
    <property type="protein sequence ID" value="AND42260.1"/>
    <property type="molecule type" value="Genomic_DNA"/>
</dbReference>
<dbReference type="RefSeq" id="WP_019380774.1">
    <property type="nucleotide sequence ID" value="NZ_CP015506.1"/>
</dbReference>
<dbReference type="Proteomes" id="UP000077856">
    <property type="component" value="Chromosome"/>
</dbReference>
<feature type="transmembrane region" description="Helical" evidence="5">
    <location>
        <begin position="130"/>
        <end position="149"/>
    </location>
</feature>
<organism evidence="7 8">
    <name type="scientific">Cytobacillus oceanisediminis 2691</name>
    <dbReference type="NCBI Taxonomy" id="1196031"/>
    <lineage>
        <taxon>Bacteria</taxon>
        <taxon>Bacillati</taxon>
        <taxon>Bacillota</taxon>
        <taxon>Bacilli</taxon>
        <taxon>Bacillales</taxon>
        <taxon>Bacillaceae</taxon>
        <taxon>Cytobacillus</taxon>
    </lineage>
</organism>
<feature type="transmembrane region" description="Helical" evidence="5">
    <location>
        <begin position="21"/>
        <end position="39"/>
    </location>
</feature>
<gene>
    <name evidence="7" type="ORF">A361_24955</name>
</gene>
<evidence type="ECO:0000256" key="2">
    <source>
        <dbReference type="ARBA" id="ARBA00022692"/>
    </source>
</evidence>
<feature type="transmembrane region" description="Helical" evidence="5">
    <location>
        <begin position="45"/>
        <end position="63"/>
    </location>
</feature>
<feature type="transmembrane region" description="Helical" evidence="5">
    <location>
        <begin position="100"/>
        <end position="118"/>
    </location>
</feature>
<accession>A0A160MGA1</accession>
<feature type="transmembrane region" description="Helical" evidence="5">
    <location>
        <begin position="384"/>
        <end position="402"/>
    </location>
</feature>
<evidence type="ECO:0000256" key="5">
    <source>
        <dbReference type="SAM" id="Phobius"/>
    </source>
</evidence>
<dbReference type="GO" id="GO:0016020">
    <property type="term" value="C:membrane"/>
    <property type="evidence" value="ECO:0007669"/>
    <property type="project" value="UniProtKB-SubCell"/>
</dbReference>
<reference evidence="7 8" key="1">
    <citation type="submission" date="2016-04" db="EMBL/GenBank/DDBJ databases">
        <title>Complete genome sequence of Bacillus oceanisediminis strain 2691.</title>
        <authorList>
            <person name="Jeong H."/>
            <person name="Kim H.J."/>
            <person name="Lee D.-W."/>
        </authorList>
    </citation>
    <scope>NUCLEOTIDE SEQUENCE [LARGE SCALE GENOMIC DNA]</scope>
    <source>
        <strain evidence="7 8">2691</strain>
    </source>
</reference>
<name>A0A160MGA1_9BACI</name>
<comment type="subcellular location">
    <subcellularLocation>
        <location evidence="1">Membrane</location>
        <topology evidence="1">Multi-pass membrane protein</topology>
    </subcellularLocation>
</comment>
<evidence type="ECO:0000256" key="1">
    <source>
        <dbReference type="ARBA" id="ARBA00004141"/>
    </source>
</evidence>
<evidence type="ECO:0000256" key="3">
    <source>
        <dbReference type="ARBA" id="ARBA00022989"/>
    </source>
</evidence>
<dbReference type="PANTHER" id="PTHR37422">
    <property type="entry name" value="TEICHURONIC ACID BIOSYNTHESIS PROTEIN TUAE"/>
    <property type="match status" value="1"/>
</dbReference>
<dbReference type="PANTHER" id="PTHR37422:SF13">
    <property type="entry name" value="LIPOPOLYSACCHARIDE BIOSYNTHESIS PROTEIN PA4999-RELATED"/>
    <property type="match status" value="1"/>
</dbReference>
<dbReference type="Pfam" id="PF04932">
    <property type="entry name" value="Wzy_C"/>
    <property type="match status" value="1"/>
</dbReference>
<dbReference type="STRING" id="1196031.A361_24955"/>
<sequence>MNQISDSIIKSIISKDLITSLIIYLLIPSFLIGGGYGLYKFIYLFPIIILLIILHAYLTRRVFKIETPIITKENIFFYILCLLSIVSLVKAHGMESYTEVVHIIIGLLIIIIFNQFLTSENILLKIIPPIKVVILILSIHGIIDFFIPGTKVTATFSNENNLAASLLILAPFLFSEIISRKYIKINTILLFLILVTISLAEARLGQLTFFLQFVLFIFLYLIQSRIKWKKQILVGIISIILILSPIVLYQISKESSGETLIEQLNRQGSSINIRIHMFNEGLRIFQESNYLGVGAGNIIISDVWKPDIEKKQSLHFFLLTLLVGYGFIPALLYIYMHIVLFKDYFLLQKKGLDSEGKRFFTNSLIIFLFSIIVLSVLVSTFIDFRPFYFAFGFYFVAIKIYLKRKESGSIQV</sequence>
<feature type="transmembrane region" description="Helical" evidence="5">
    <location>
        <begin position="314"/>
        <end position="338"/>
    </location>
</feature>
<dbReference type="AlphaFoldDB" id="A0A160MGA1"/>
<feature type="domain" description="O-antigen ligase-related" evidence="6">
    <location>
        <begin position="189"/>
        <end position="334"/>
    </location>
</feature>
<keyword evidence="3 5" id="KW-1133">Transmembrane helix</keyword>
<proteinExistence type="predicted"/>
<feature type="transmembrane region" description="Helical" evidence="5">
    <location>
        <begin position="206"/>
        <end position="223"/>
    </location>
</feature>
<feature type="transmembrane region" description="Helical" evidence="5">
    <location>
        <begin position="161"/>
        <end position="178"/>
    </location>
</feature>
<dbReference type="KEGG" id="bon:A361_24955"/>
<evidence type="ECO:0000313" key="8">
    <source>
        <dbReference type="Proteomes" id="UP000077856"/>
    </source>
</evidence>
<feature type="transmembrane region" description="Helical" evidence="5">
    <location>
        <begin position="185"/>
        <end position="200"/>
    </location>
</feature>
<keyword evidence="2 5" id="KW-0812">Transmembrane</keyword>
<protein>
    <recommendedName>
        <fullName evidence="6">O-antigen ligase-related domain-containing protein</fullName>
    </recommendedName>
</protein>
<keyword evidence="4 5" id="KW-0472">Membrane</keyword>